<dbReference type="InterPro" id="IPR007305">
    <property type="entry name" value="Vesicle_transpt_Got1/SFT2"/>
</dbReference>
<accession>A0A8K0JR90</accession>
<dbReference type="GO" id="GO:0016192">
    <property type="term" value="P:vesicle-mediated transport"/>
    <property type="evidence" value="ECO:0007669"/>
    <property type="project" value="InterPro"/>
</dbReference>
<keyword evidence="3 8" id="KW-0812">Transmembrane</keyword>
<dbReference type="PANTHER" id="PTHR23137">
    <property type="entry name" value="VESICLE TRANSPORT PROTEIN-RELATED"/>
    <property type="match status" value="1"/>
</dbReference>
<name>A0A8K0JR90_9TREE</name>
<dbReference type="AlphaFoldDB" id="A0A8K0JR90"/>
<feature type="transmembrane region" description="Helical" evidence="8">
    <location>
        <begin position="37"/>
        <end position="56"/>
    </location>
</feature>
<evidence type="ECO:0000256" key="3">
    <source>
        <dbReference type="ARBA" id="ARBA00022692"/>
    </source>
</evidence>
<keyword evidence="6 8" id="KW-0472">Membrane</keyword>
<keyword evidence="4 8" id="KW-0653">Protein transport</keyword>
<dbReference type="Proteomes" id="UP000812966">
    <property type="component" value="Unassembled WGS sequence"/>
</dbReference>
<keyword evidence="10" id="KW-1185">Reference proteome</keyword>
<keyword evidence="5 8" id="KW-1133">Transmembrane helix</keyword>
<comment type="function">
    <text evidence="8">Nonessential protein required for the fusion of transport vesicles derived from the endocytic pathway with the Golgi complex.</text>
</comment>
<evidence type="ECO:0000256" key="6">
    <source>
        <dbReference type="ARBA" id="ARBA00023136"/>
    </source>
</evidence>
<evidence type="ECO:0000256" key="4">
    <source>
        <dbReference type="ARBA" id="ARBA00022927"/>
    </source>
</evidence>
<proteinExistence type="inferred from homology"/>
<evidence type="ECO:0000256" key="2">
    <source>
        <dbReference type="ARBA" id="ARBA00022448"/>
    </source>
</evidence>
<evidence type="ECO:0000256" key="5">
    <source>
        <dbReference type="ARBA" id="ARBA00022989"/>
    </source>
</evidence>
<feature type="transmembrane region" description="Helical" evidence="8">
    <location>
        <begin position="98"/>
        <end position="116"/>
    </location>
</feature>
<gene>
    <name evidence="9" type="ORF">FFLO_03312</name>
</gene>
<dbReference type="InterPro" id="IPR011691">
    <property type="entry name" value="Vesicle_transpt_SFT2"/>
</dbReference>
<dbReference type="GO" id="GO:0015031">
    <property type="term" value="P:protein transport"/>
    <property type="evidence" value="ECO:0007669"/>
    <property type="project" value="UniProtKB-KW"/>
</dbReference>
<dbReference type="PANTHER" id="PTHR23137:SF6">
    <property type="entry name" value="VESICLE TRANSPORT PROTEIN"/>
    <property type="match status" value="1"/>
</dbReference>
<dbReference type="OrthoDB" id="73614at2759"/>
<sequence>MPRGWLNIEAPGDTIFGGQKAAFEDICGFKLGYKMRLYGFAACFVAGLIFSILGAVHLFIGFYVVFAILFTIGIIINIIGTGFLIGPKNQMTSMFKPVRVVATVILVVAIAFTFISAFVIKSAIVCLIMVIIEYLAYLWYALSYIPYARDLVWNLLPKALRWD</sequence>
<evidence type="ECO:0000256" key="8">
    <source>
        <dbReference type="RuleBase" id="RU363111"/>
    </source>
</evidence>
<evidence type="ECO:0000313" key="9">
    <source>
        <dbReference type="EMBL" id="KAG7544273.1"/>
    </source>
</evidence>
<feature type="transmembrane region" description="Helical" evidence="8">
    <location>
        <begin position="62"/>
        <end position="86"/>
    </location>
</feature>
<protein>
    <recommendedName>
        <fullName evidence="8">Protein transport protein SFT2</fullName>
    </recommendedName>
</protein>
<dbReference type="GO" id="GO:0000139">
    <property type="term" value="C:Golgi membrane"/>
    <property type="evidence" value="ECO:0007669"/>
    <property type="project" value="UniProtKB-SubCell"/>
</dbReference>
<comment type="subcellular location">
    <subcellularLocation>
        <location evidence="8">Golgi apparatus membrane</location>
        <topology evidence="8">Multi-pass membrane protein</topology>
    </subcellularLocation>
    <subcellularLocation>
        <location evidence="1">Membrane</location>
        <topology evidence="1">Multi-pass membrane protein</topology>
    </subcellularLocation>
</comment>
<organism evidence="9 10">
    <name type="scientific">Filobasidium floriforme</name>
    <dbReference type="NCBI Taxonomy" id="5210"/>
    <lineage>
        <taxon>Eukaryota</taxon>
        <taxon>Fungi</taxon>
        <taxon>Dikarya</taxon>
        <taxon>Basidiomycota</taxon>
        <taxon>Agaricomycotina</taxon>
        <taxon>Tremellomycetes</taxon>
        <taxon>Filobasidiales</taxon>
        <taxon>Filobasidiaceae</taxon>
        <taxon>Filobasidium</taxon>
    </lineage>
</organism>
<evidence type="ECO:0000256" key="1">
    <source>
        <dbReference type="ARBA" id="ARBA00004141"/>
    </source>
</evidence>
<feature type="transmembrane region" description="Helical" evidence="8">
    <location>
        <begin position="122"/>
        <end position="142"/>
    </location>
</feature>
<keyword evidence="2 8" id="KW-0813">Transport</keyword>
<dbReference type="Pfam" id="PF04178">
    <property type="entry name" value="Got1"/>
    <property type="match status" value="1"/>
</dbReference>
<comment type="caution">
    <text evidence="9">The sequence shown here is derived from an EMBL/GenBank/DDBJ whole genome shotgun (WGS) entry which is preliminary data.</text>
</comment>
<evidence type="ECO:0000256" key="7">
    <source>
        <dbReference type="ARBA" id="ARBA00025800"/>
    </source>
</evidence>
<dbReference type="EMBL" id="JABELV010000060">
    <property type="protein sequence ID" value="KAG7544273.1"/>
    <property type="molecule type" value="Genomic_DNA"/>
</dbReference>
<reference evidence="9" key="1">
    <citation type="submission" date="2020-04" db="EMBL/GenBank/DDBJ databases">
        <title>Analysis of mating type loci in Filobasidium floriforme.</title>
        <authorList>
            <person name="Nowrousian M."/>
        </authorList>
    </citation>
    <scope>NUCLEOTIDE SEQUENCE</scope>
    <source>
        <strain evidence="9">CBS 6242</strain>
    </source>
</reference>
<evidence type="ECO:0000313" key="10">
    <source>
        <dbReference type="Proteomes" id="UP000812966"/>
    </source>
</evidence>
<keyword evidence="8" id="KW-0333">Golgi apparatus</keyword>
<comment type="similarity">
    <text evidence="7 8">Belongs to the SFT2 family.</text>
</comment>